<feature type="transmembrane region" description="Helical" evidence="1">
    <location>
        <begin position="34"/>
        <end position="58"/>
    </location>
</feature>
<dbReference type="AlphaFoldDB" id="G2TIY1"/>
<evidence type="ECO:0000256" key="1">
    <source>
        <dbReference type="SAM" id="Phobius"/>
    </source>
</evidence>
<dbReference type="KEGG" id="bag:Bcoa_1398"/>
<feature type="transmembrane region" description="Helical" evidence="1">
    <location>
        <begin position="246"/>
        <end position="266"/>
    </location>
</feature>
<feature type="transmembrane region" description="Helical" evidence="1">
    <location>
        <begin position="143"/>
        <end position="160"/>
    </location>
</feature>
<organism evidence="2 3">
    <name type="scientific">Heyndrickxia coagulans 36D1</name>
    <dbReference type="NCBI Taxonomy" id="345219"/>
    <lineage>
        <taxon>Bacteria</taxon>
        <taxon>Bacillati</taxon>
        <taxon>Bacillota</taxon>
        <taxon>Bacilli</taxon>
        <taxon>Bacillales</taxon>
        <taxon>Bacillaceae</taxon>
        <taxon>Heyndrickxia</taxon>
    </lineage>
</organism>
<feature type="transmembrane region" description="Helical" evidence="1">
    <location>
        <begin position="404"/>
        <end position="436"/>
    </location>
</feature>
<feature type="transmembrane region" description="Helical" evidence="1">
    <location>
        <begin position="172"/>
        <end position="197"/>
    </location>
</feature>
<proteinExistence type="predicted"/>
<dbReference type="EMBL" id="CP003056">
    <property type="protein sequence ID" value="AEP00604.1"/>
    <property type="molecule type" value="Genomic_DNA"/>
</dbReference>
<keyword evidence="1" id="KW-0472">Membrane</keyword>
<feature type="transmembrane region" description="Helical" evidence="1">
    <location>
        <begin position="509"/>
        <end position="528"/>
    </location>
</feature>
<reference evidence="2 3" key="1">
    <citation type="journal article" date="2011" name="Stand. Genomic Sci.">
        <title>Complete Genome Sequence of a thermotolerant sporogenic lactic acid bacterium, Bacillus coagulans strain 36D1.</title>
        <authorList>
            <person name="Rhee M.S."/>
            <person name="Moritz B.E."/>
            <person name="Xie G."/>
            <person name="Glavina Del Rio T."/>
            <person name="Dalin E."/>
            <person name="Tice H."/>
            <person name="Bruce D."/>
            <person name="Goodwin L."/>
            <person name="Chertkov O."/>
            <person name="Brettin T."/>
            <person name="Han C."/>
            <person name="Detter C."/>
            <person name="Pitluck S."/>
            <person name="Land M.L."/>
            <person name="Patel M."/>
            <person name="Ou M."/>
            <person name="Harbrucker R."/>
            <person name="Ingram L.O."/>
            <person name="Shanmugam K.T."/>
        </authorList>
    </citation>
    <scope>NUCLEOTIDE SEQUENCE [LARGE SCALE GENOMIC DNA]</scope>
    <source>
        <strain evidence="2 3">36D1</strain>
    </source>
</reference>
<feature type="transmembrane region" description="Helical" evidence="1">
    <location>
        <begin position="484"/>
        <end position="503"/>
    </location>
</feature>
<keyword evidence="1" id="KW-0812">Transmembrane</keyword>
<keyword evidence="1" id="KW-1133">Transmembrane helix</keyword>
<dbReference type="OrthoDB" id="9983577at2"/>
<accession>G2TIY1</accession>
<dbReference type="eggNOG" id="ENOG503490K">
    <property type="taxonomic scope" value="Bacteria"/>
</dbReference>
<evidence type="ECO:0000313" key="2">
    <source>
        <dbReference type="EMBL" id="AEP00604.1"/>
    </source>
</evidence>
<sequence length="546" mass="63477">MGILKLVMLYIINTYSTRGFLVKKILKLKSTKKYILLSFLFEACISLFLISGLSKIFLPGHEHILIGAALILTVGDQVKAVLTTRKTLDERYLVYHFSRYLGKNNNLMKKVILLDWMVSMVQSLTKIVPFGVFFYLHRMGTKYILIVILFELLLFCIHLLGKSLSYHKGFRIVLNLTTKALLCCFVYTVASIFMQIIYESRRNISTYGYKLKAITNLNNQAKEILLSSNLFIIFKKAALFVGHMHIFTATLTVVLLFIISIVIFAFSKDTKEVHYQTPFFGFLYKTLNKGHYYTYADYYSLKANSKELPNNPFDLFITGEVSVSTGISLASAPYIHNIIVILIFMFFQLHTILKGAISTTSFIYKKIFKFEQECSMMEIFKIYEIKKSDILFSKYELLKRTINIYLFCHLVLFFIATLFISFQQSLSFLILILFFYAMKNEYVLYSLRTHYDVFVLLLSKRNPPKIERLNEFDGFSLIATANNVLSRLVTQFTILGLIIIAMFKLVSGIYWLYPFLAIFFLLFAQMIYSNKKYKKMKQTAADEVYK</sequence>
<gene>
    <name evidence="2" type="ORF">Bcoa_1398</name>
</gene>
<dbReference type="HOGENOM" id="CLU_501225_0_0_9"/>
<dbReference type="Proteomes" id="UP000009283">
    <property type="component" value="Chromosome"/>
</dbReference>
<feature type="transmembrane region" description="Helical" evidence="1">
    <location>
        <begin position="113"/>
        <end position="137"/>
    </location>
</feature>
<dbReference type="RefSeq" id="WP_014096706.1">
    <property type="nucleotide sequence ID" value="NC_016023.1"/>
</dbReference>
<name>G2TIY1_HEYCO</name>
<evidence type="ECO:0000313" key="3">
    <source>
        <dbReference type="Proteomes" id="UP000009283"/>
    </source>
</evidence>
<feature type="transmembrane region" description="Helical" evidence="1">
    <location>
        <begin position="334"/>
        <end position="357"/>
    </location>
</feature>
<protein>
    <submittedName>
        <fullName evidence="2">Uncharacterized protein</fullName>
    </submittedName>
</protein>